<comment type="caution">
    <text evidence="16">The sequence shown here is derived from an EMBL/GenBank/DDBJ whole genome shotgun (WGS) entry which is preliminary data.</text>
</comment>
<evidence type="ECO:0000256" key="9">
    <source>
        <dbReference type="ARBA" id="ARBA00023157"/>
    </source>
</evidence>
<gene>
    <name evidence="16" type="ORF">LITE_LOCUS15107</name>
</gene>
<evidence type="ECO:0000256" key="7">
    <source>
        <dbReference type="ARBA" id="ARBA00022801"/>
    </source>
</evidence>
<name>A0AAV0JNG4_9ROSI</name>
<evidence type="ECO:0000256" key="10">
    <source>
        <dbReference type="ARBA" id="ARBA00023295"/>
    </source>
</evidence>
<evidence type="ECO:0000256" key="2">
    <source>
        <dbReference type="ARBA" id="ARBA00004609"/>
    </source>
</evidence>
<dbReference type="EC" id="3.2.1.39" evidence="4"/>
<dbReference type="GO" id="GO:0005975">
    <property type="term" value="P:carbohydrate metabolic process"/>
    <property type="evidence" value="ECO:0007669"/>
    <property type="project" value="InterPro"/>
</dbReference>
<keyword evidence="5" id="KW-0472">Membrane</keyword>
<keyword evidence="8" id="KW-0611">Plant defense</keyword>
<keyword evidence="7" id="KW-0378">Hydrolase</keyword>
<feature type="region of interest" description="Disordered" evidence="14">
    <location>
        <begin position="350"/>
        <end position="411"/>
    </location>
</feature>
<dbReference type="InterPro" id="IPR000490">
    <property type="entry name" value="Glyco_hydro_17"/>
</dbReference>
<proteinExistence type="inferred from homology"/>
<dbReference type="Proteomes" id="UP001154282">
    <property type="component" value="Unassembled WGS sequence"/>
</dbReference>
<dbReference type="AlphaFoldDB" id="A0AAV0JNG4"/>
<evidence type="ECO:0000313" key="17">
    <source>
        <dbReference type="Proteomes" id="UP001154282"/>
    </source>
</evidence>
<dbReference type="EMBL" id="CAMGYJ010000005">
    <property type="protein sequence ID" value="CAI0411316.1"/>
    <property type="molecule type" value="Genomic_DNA"/>
</dbReference>
<keyword evidence="17" id="KW-1185">Reference proteome</keyword>
<feature type="signal peptide" evidence="15">
    <location>
        <begin position="1"/>
        <end position="27"/>
    </location>
</feature>
<organism evidence="16 17">
    <name type="scientific">Linum tenue</name>
    <dbReference type="NCBI Taxonomy" id="586396"/>
    <lineage>
        <taxon>Eukaryota</taxon>
        <taxon>Viridiplantae</taxon>
        <taxon>Streptophyta</taxon>
        <taxon>Embryophyta</taxon>
        <taxon>Tracheophyta</taxon>
        <taxon>Spermatophyta</taxon>
        <taxon>Magnoliopsida</taxon>
        <taxon>eudicotyledons</taxon>
        <taxon>Gunneridae</taxon>
        <taxon>Pentapetalae</taxon>
        <taxon>rosids</taxon>
        <taxon>fabids</taxon>
        <taxon>Malpighiales</taxon>
        <taxon>Linaceae</taxon>
        <taxon>Linum</taxon>
    </lineage>
</organism>
<evidence type="ECO:0000256" key="14">
    <source>
        <dbReference type="SAM" id="MobiDB-lite"/>
    </source>
</evidence>
<protein>
    <recommendedName>
        <fullName evidence="4">glucan endo-1,3-beta-D-glucosidase</fullName>
        <ecNumber evidence="4">3.2.1.39</ecNumber>
    </recommendedName>
    <alternativeName>
        <fullName evidence="11">(1-&gt;3)-beta-glucan endohydrolase</fullName>
    </alternativeName>
    <alternativeName>
        <fullName evidence="12">Beta-1,3-endoglucanase</fullName>
    </alternativeName>
</protein>
<dbReference type="FunFam" id="3.20.20.80:FF:000002">
    <property type="entry name" value="Glucan endo-1,3-beta-glucosidase 3"/>
    <property type="match status" value="1"/>
</dbReference>
<evidence type="ECO:0000256" key="5">
    <source>
        <dbReference type="ARBA" id="ARBA00022622"/>
    </source>
</evidence>
<keyword evidence="5" id="KW-0449">Lipoprotein</keyword>
<feature type="compositionally biased region" description="Basic and acidic residues" evidence="14">
    <location>
        <begin position="375"/>
        <end position="395"/>
    </location>
</feature>
<dbReference type="GO" id="GO:0006952">
    <property type="term" value="P:defense response"/>
    <property type="evidence" value="ECO:0007669"/>
    <property type="project" value="UniProtKB-KW"/>
</dbReference>
<keyword evidence="6 15" id="KW-0732">Signal</keyword>
<feature type="compositionally biased region" description="Low complexity" evidence="14">
    <location>
        <begin position="397"/>
        <end position="411"/>
    </location>
</feature>
<dbReference type="GO" id="GO:0042973">
    <property type="term" value="F:glucan endo-1,3-beta-D-glucosidase activity"/>
    <property type="evidence" value="ECO:0007669"/>
    <property type="project" value="UniProtKB-EC"/>
</dbReference>
<evidence type="ECO:0000256" key="8">
    <source>
        <dbReference type="ARBA" id="ARBA00022821"/>
    </source>
</evidence>
<evidence type="ECO:0000256" key="13">
    <source>
        <dbReference type="RuleBase" id="RU004335"/>
    </source>
</evidence>
<keyword evidence="10" id="KW-0326">Glycosidase</keyword>
<sequence length="487" mass="52496">MGTRHNNFAPVLRLIAAVLSLSATASAIGVNYGTLGNNLPTPATVAKFLKTKTIIESVKLFNADPDILRAFAGSGLKVTVTIPNGLIPSLTKDDEARGWINDHIAPFYPKTKINRVLVGNEIMATLDDNLISNLVPAMKAVHRALVKAGIDDVQVTTAHAMGILKVSEPPSAGQFWPGHDVAVYAPMLQFLRETDAPFMVNPYSYFGYSPKMANYSLFLPNPGIPDPATGITYTDMFDATLDATYSAMKRLNFTDVPLLVGETGWPTLCLPGQLECTVDNAACYNSHLVARDINGTGTPLVPDKPIGIFLFALFNENQKPGPITEQHWGLFKPDMTPVYDCGVVRPGEEIVASPESSPSSSPKEDQQANGNSGDEQAKGDSTDEQAKGDSTDEQGKGNSSTGSESETSTSNAAGLYPYSQFVIDFVSATSNYRDNGGLDSTCNLSGGVTTVTVNPSHAPIVKSREERWMRIWKREAKLMKKLLRSSD</sequence>
<accession>A0AAV0JNG4</accession>
<dbReference type="Gene3D" id="3.20.20.80">
    <property type="entry name" value="Glycosidases"/>
    <property type="match status" value="1"/>
</dbReference>
<evidence type="ECO:0000256" key="15">
    <source>
        <dbReference type="SAM" id="SignalP"/>
    </source>
</evidence>
<dbReference type="InterPro" id="IPR044965">
    <property type="entry name" value="Glyco_hydro_17_plant"/>
</dbReference>
<dbReference type="GO" id="GO:0098552">
    <property type="term" value="C:side of membrane"/>
    <property type="evidence" value="ECO:0007669"/>
    <property type="project" value="UniProtKB-KW"/>
</dbReference>
<comment type="similarity">
    <text evidence="3 13">Belongs to the glycosyl hydrolase 17 family.</text>
</comment>
<feature type="chain" id="PRO_5043987225" description="glucan endo-1,3-beta-D-glucosidase" evidence="15">
    <location>
        <begin position="28"/>
        <end position="487"/>
    </location>
</feature>
<dbReference type="GO" id="GO:0005886">
    <property type="term" value="C:plasma membrane"/>
    <property type="evidence" value="ECO:0007669"/>
    <property type="project" value="UniProtKB-SubCell"/>
</dbReference>
<evidence type="ECO:0000313" key="16">
    <source>
        <dbReference type="EMBL" id="CAI0411316.1"/>
    </source>
</evidence>
<dbReference type="PANTHER" id="PTHR32227">
    <property type="entry name" value="GLUCAN ENDO-1,3-BETA-GLUCOSIDASE BG1-RELATED-RELATED"/>
    <property type="match status" value="1"/>
</dbReference>
<evidence type="ECO:0000256" key="1">
    <source>
        <dbReference type="ARBA" id="ARBA00000382"/>
    </source>
</evidence>
<comment type="catalytic activity">
    <reaction evidence="1">
        <text>Hydrolysis of (1-&gt;3)-beta-D-glucosidic linkages in (1-&gt;3)-beta-D-glucans.</text>
        <dbReference type="EC" id="3.2.1.39"/>
    </reaction>
</comment>
<evidence type="ECO:0000256" key="4">
    <source>
        <dbReference type="ARBA" id="ARBA00012780"/>
    </source>
</evidence>
<keyword evidence="5" id="KW-0325">Glycoprotein</keyword>
<reference evidence="16" key="1">
    <citation type="submission" date="2022-08" db="EMBL/GenBank/DDBJ databases">
        <authorList>
            <person name="Gutierrez-Valencia J."/>
        </authorList>
    </citation>
    <scope>NUCLEOTIDE SEQUENCE</scope>
</reference>
<evidence type="ECO:0000256" key="3">
    <source>
        <dbReference type="ARBA" id="ARBA00008773"/>
    </source>
</evidence>
<evidence type="ECO:0000256" key="11">
    <source>
        <dbReference type="ARBA" id="ARBA00033335"/>
    </source>
</evidence>
<keyword evidence="5" id="KW-0336">GPI-anchor</keyword>
<dbReference type="Pfam" id="PF00332">
    <property type="entry name" value="Glyco_hydro_17"/>
    <property type="match status" value="1"/>
</dbReference>
<evidence type="ECO:0000256" key="6">
    <source>
        <dbReference type="ARBA" id="ARBA00022729"/>
    </source>
</evidence>
<keyword evidence="9" id="KW-1015">Disulfide bond</keyword>
<dbReference type="InterPro" id="IPR017853">
    <property type="entry name" value="GH"/>
</dbReference>
<comment type="subcellular location">
    <subcellularLocation>
        <location evidence="2">Cell membrane</location>
        <topology evidence="2">Lipid-anchor</topology>
        <topology evidence="2">GPI-anchor</topology>
    </subcellularLocation>
</comment>
<dbReference type="SUPFAM" id="SSF51445">
    <property type="entry name" value="(Trans)glycosidases"/>
    <property type="match status" value="1"/>
</dbReference>
<evidence type="ECO:0000256" key="12">
    <source>
        <dbReference type="ARBA" id="ARBA00033417"/>
    </source>
</evidence>